<evidence type="ECO:0000313" key="6">
    <source>
        <dbReference type="Proteomes" id="UP000790833"/>
    </source>
</evidence>
<dbReference type="Gene3D" id="4.10.240.10">
    <property type="entry name" value="Zn(2)-C6 fungal-type DNA-binding domain"/>
    <property type="match status" value="1"/>
</dbReference>
<dbReference type="InterPro" id="IPR036864">
    <property type="entry name" value="Zn2-C6_fun-type_DNA-bd_sf"/>
</dbReference>
<dbReference type="GeneID" id="66117546"/>
<dbReference type="PROSITE" id="PS00463">
    <property type="entry name" value="ZN2_CY6_FUNGAL_1"/>
    <property type="match status" value="1"/>
</dbReference>
<protein>
    <recommendedName>
        <fullName evidence="4">Zn(2)-C6 fungal-type domain-containing protein</fullName>
    </recommendedName>
</protein>
<proteinExistence type="predicted"/>
<evidence type="ECO:0000256" key="2">
    <source>
        <dbReference type="ARBA" id="ARBA00023242"/>
    </source>
</evidence>
<evidence type="ECO:0000256" key="1">
    <source>
        <dbReference type="ARBA" id="ARBA00004123"/>
    </source>
</evidence>
<dbReference type="Pfam" id="PF11951">
    <property type="entry name" value="Fungal_trans_2"/>
    <property type="match status" value="1"/>
</dbReference>
<evidence type="ECO:0000259" key="4">
    <source>
        <dbReference type="PROSITE" id="PS50048"/>
    </source>
</evidence>
<feature type="region of interest" description="Disordered" evidence="3">
    <location>
        <begin position="209"/>
        <end position="228"/>
    </location>
</feature>
<feature type="compositionally biased region" description="Polar residues" evidence="3">
    <location>
        <begin position="120"/>
        <end position="137"/>
    </location>
</feature>
<dbReference type="OrthoDB" id="424974at2759"/>
<dbReference type="GO" id="GO:0000976">
    <property type="term" value="F:transcription cis-regulatory region binding"/>
    <property type="evidence" value="ECO:0007669"/>
    <property type="project" value="TreeGrafter"/>
</dbReference>
<dbReference type="PROSITE" id="PS50048">
    <property type="entry name" value="ZN2_CY6_FUNGAL_2"/>
    <property type="match status" value="1"/>
</dbReference>
<name>A0A9P8AJ36_9ASCO</name>
<dbReference type="AlphaFoldDB" id="A0A9P8AJ36"/>
<dbReference type="CDD" id="cd00067">
    <property type="entry name" value="GAL4"/>
    <property type="match status" value="1"/>
</dbReference>
<keyword evidence="2" id="KW-0539">Nucleus</keyword>
<gene>
    <name evidence="5" type="ORF">KQ657_004172</name>
</gene>
<feature type="region of interest" description="Disordered" evidence="3">
    <location>
        <begin position="87"/>
        <end position="137"/>
    </location>
</feature>
<dbReference type="SMART" id="SM00066">
    <property type="entry name" value="GAL4"/>
    <property type="match status" value="1"/>
</dbReference>
<feature type="domain" description="Zn(2)-C6 fungal-type" evidence="4">
    <location>
        <begin position="32"/>
        <end position="62"/>
    </location>
</feature>
<dbReference type="InterPro" id="IPR001138">
    <property type="entry name" value="Zn2Cys6_DnaBD"/>
</dbReference>
<keyword evidence="6" id="KW-1185">Reference proteome</keyword>
<dbReference type="EMBL" id="JAHMUF010000005">
    <property type="protein sequence ID" value="KAG7195058.1"/>
    <property type="molecule type" value="Genomic_DNA"/>
</dbReference>
<evidence type="ECO:0000313" key="5">
    <source>
        <dbReference type="EMBL" id="KAG7195058.1"/>
    </source>
</evidence>
<dbReference type="PANTHER" id="PTHR37534">
    <property type="entry name" value="TRANSCRIPTIONAL ACTIVATOR PROTEIN UGA3"/>
    <property type="match status" value="1"/>
</dbReference>
<dbReference type="GO" id="GO:0000981">
    <property type="term" value="F:DNA-binding transcription factor activity, RNA polymerase II-specific"/>
    <property type="evidence" value="ECO:0007669"/>
    <property type="project" value="InterPro"/>
</dbReference>
<dbReference type="GO" id="GO:0008270">
    <property type="term" value="F:zinc ion binding"/>
    <property type="evidence" value="ECO:0007669"/>
    <property type="project" value="InterPro"/>
</dbReference>
<dbReference type="GO" id="GO:0045944">
    <property type="term" value="P:positive regulation of transcription by RNA polymerase II"/>
    <property type="evidence" value="ECO:0007669"/>
    <property type="project" value="TreeGrafter"/>
</dbReference>
<reference evidence="5" key="1">
    <citation type="submission" date="2021-03" db="EMBL/GenBank/DDBJ databases">
        <authorList>
            <person name="Palmer J.M."/>
        </authorList>
    </citation>
    <scope>NUCLEOTIDE SEQUENCE</scope>
    <source>
        <strain evidence="5">ARV_011</strain>
    </source>
</reference>
<dbReference type="GO" id="GO:0005634">
    <property type="term" value="C:nucleus"/>
    <property type="evidence" value="ECO:0007669"/>
    <property type="project" value="UniProtKB-SubCell"/>
</dbReference>
<feature type="compositionally biased region" description="Basic and acidic residues" evidence="3">
    <location>
        <begin position="107"/>
        <end position="119"/>
    </location>
</feature>
<sequence>MGGSNGAYIEGDGNGTKDLDSVSKRKQYSKNGCRECKRRKIKCTEEKPHCLRCTRLNKSCSYPAVGEKVLRVSKRFLRENPAYYMNQEESKSSLKIQQYPRGGGTNVEKESPTSEHSKESTPISELAPSSTNNNTNSIVPQQKPLYNPVIPPFDPTVQYQLQQQTFLQPLGTSQKPPLVLNTALTSNQYPFAPSSVPIIPSLYPAISAQPQAQPPPLSQAQPQPHPSVFQSTAVPGIVPSPGYVAPGIGPTVTPQANAYAVYDASRILPSRFPSYATSQYLLPKYETTATTQTQTPAASYLTPITQDSQSSEPSSGPLAYDADSIETLAESFYSQNDLNILAADLNNLVSDIMYELDDKFKEGDESLFNSAQWDLEISAEPPRIIPRNYDTESIKLSLPQERLYLEAFSAEFSGIVLPFCSYDKTLKTKFNPVRDILLYSANNEPCLLSALLAMGAKCVHSRTKLRSHEAAYCSYLSKCLKYLAKSVVVNPTTKYNDQRRNSLSADIEAVLLTVLLMTTFNAANIKQDWRPHLRGARDLLLRHTTTDIPNTKVFIFCKFWFIILEILAGISSKKGGTLKTDKDIDSLINVGTPYEQKVLQDLGILMDNGFNTLGGYSHRTLNYFRDYIKIMNRIRDRKQEAPNVSESIQVFSLLGTLYKSSEDEFVDVNCVFPRDDIKSASFLTDTVEMSGKKLSISWQDASHQGYTSAMIITLLTQTLQIPDQSSHIQFWSSRIANIVSIFDNNLDEIPVGLNKYALLMLQWPIRTAGLHSVDRHEYKFVELFFKLSSTVTGSAIYALKRVKAVWKKRADGTPIIMETDEELDTVSY</sequence>
<dbReference type="InterPro" id="IPR021858">
    <property type="entry name" value="Fun_TF"/>
</dbReference>
<feature type="region of interest" description="Disordered" evidence="3">
    <location>
        <begin position="1"/>
        <end position="34"/>
    </location>
</feature>
<dbReference type="Proteomes" id="UP000790833">
    <property type="component" value="Unassembled WGS sequence"/>
</dbReference>
<dbReference type="PANTHER" id="PTHR37534:SF49">
    <property type="entry name" value="LYSINE BIOSYNTHESIS REGULATORY PROTEIN LYS14"/>
    <property type="match status" value="1"/>
</dbReference>
<evidence type="ECO:0000256" key="3">
    <source>
        <dbReference type="SAM" id="MobiDB-lite"/>
    </source>
</evidence>
<dbReference type="RefSeq" id="XP_043050605.1">
    <property type="nucleotide sequence ID" value="XM_043194854.1"/>
</dbReference>
<organism evidence="5 6">
    <name type="scientific">Scheffersomyces spartinae</name>
    <dbReference type="NCBI Taxonomy" id="45513"/>
    <lineage>
        <taxon>Eukaryota</taxon>
        <taxon>Fungi</taxon>
        <taxon>Dikarya</taxon>
        <taxon>Ascomycota</taxon>
        <taxon>Saccharomycotina</taxon>
        <taxon>Pichiomycetes</taxon>
        <taxon>Debaryomycetaceae</taxon>
        <taxon>Scheffersomyces</taxon>
    </lineage>
</organism>
<dbReference type="Pfam" id="PF00172">
    <property type="entry name" value="Zn_clus"/>
    <property type="match status" value="1"/>
</dbReference>
<comment type="caution">
    <text evidence="5">The sequence shown here is derived from an EMBL/GenBank/DDBJ whole genome shotgun (WGS) entry which is preliminary data.</text>
</comment>
<dbReference type="SUPFAM" id="SSF57701">
    <property type="entry name" value="Zn2/Cys6 DNA-binding domain"/>
    <property type="match status" value="1"/>
</dbReference>
<accession>A0A9P8AJ36</accession>
<comment type="subcellular location">
    <subcellularLocation>
        <location evidence="1">Nucleus</location>
    </subcellularLocation>
</comment>